<name>A0A1W1DYN0_9ZZZZ</name>
<accession>A0A1W1DYN0</accession>
<dbReference type="PANTHER" id="PTHR36302">
    <property type="entry name" value="BLR7088 PROTEIN"/>
    <property type="match status" value="1"/>
</dbReference>
<dbReference type="SUPFAM" id="SSF110087">
    <property type="entry name" value="DR1885-like metal-binding protein"/>
    <property type="match status" value="1"/>
</dbReference>
<organism evidence="1">
    <name type="scientific">hydrothermal vent metagenome</name>
    <dbReference type="NCBI Taxonomy" id="652676"/>
    <lineage>
        <taxon>unclassified sequences</taxon>
        <taxon>metagenomes</taxon>
        <taxon>ecological metagenomes</taxon>
    </lineage>
</organism>
<dbReference type="InterPro" id="IPR036182">
    <property type="entry name" value="PCuAC_sf"/>
</dbReference>
<dbReference type="Gene3D" id="2.60.40.1890">
    <property type="entry name" value="PCu(A)C copper chaperone"/>
    <property type="match status" value="1"/>
</dbReference>
<gene>
    <name evidence="1" type="ORF">MNB_SUP05-SYMBIONT-4-927</name>
</gene>
<dbReference type="EMBL" id="FPHY01000113">
    <property type="protein sequence ID" value="SFV86840.1"/>
    <property type="molecule type" value="Genomic_DNA"/>
</dbReference>
<protein>
    <submittedName>
        <fullName evidence="1">Copper metallochaperone, bacterial analog of Cox17 protein</fullName>
    </submittedName>
</protein>
<dbReference type="PANTHER" id="PTHR36302:SF1">
    <property type="entry name" value="COPPER CHAPERONE PCU(A)C"/>
    <property type="match status" value="1"/>
</dbReference>
<evidence type="ECO:0000313" key="1">
    <source>
        <dbReference type="EMBL" id="SFV86840.1"/>
    </source>
</evidence>
<dbReference type="InterPro" id="IPR007410">
    <property type="entry name" value="LpqE-like"/>
</dbReference>
<dbReference type="AlphaFoldDB" id="A0A1W1DYN0"/>
<reference evidence="1" key="1">
    <citation type="submission" date="2016-10" db="EMBL/GenBank/DDBJ databases">
        <authorList>
            <person name="de Groot N.N."/>
        </authorList>
    </citation>
    <scope>NUCLEOTIDE SEQUENCE</scope>
</reference>
<sequence length="162" mass="18176">MFNQIKKLTLALAVLTIFNNTFAMEHHTANHTATGIVINDPWIRSAPPNAPALGLFMQINNNSDKDIKLLSVNARGYKRIELHRTIMHSGMMKMVKQDFMPIPAQGTLHVKLGSWHVMLIGPKRVPRTGETVTISLKFDNGTTQVVKALVKKNGMMKNHLMH</sequence>
<dbReference type="InterPro" id="IPR058248">
    <property type="entry name" value="Lxx211020-like"/>
</dbReference>
<dbReference type="Pfam" id="PF04314">
    <property type="entry name" value="PCuAC"/>
    <property type="match status" value="1"/>
</dbReference>
<proteinExistence type="predicted"/>